<sequence>MLTLMNITKAGYHGILLPDLNIGFDYSGTETQYTFISHAHADHMPRGKATHVYCTPNTHDLMRKRGFKGKADRLHFGETLTTDKARITLYPAGHILGSAMVFVESDDGNILYTGDYRTPPSPASEGFSLPEKSVDHFITEATFSLPIYKWDSHEVLGKEIRTFAIQSLEEGYTPVFLAYNLGKAQEVMHMLAPAQLPVQIHGAGYKLCDIYEQAGIDLGNYAPYDRQSCKGKVLITTNSAINNGFASNVRKKKLAYCSGWATREATRSQLTVHKLIPLSDHLDFFELINLCKKLRPQKVYITHTPNASVVQHYLDEAGIASRFLDLEMEEDD</sequence>
<keyword evidence="5" id="KW-1185">Reference proteome</keyword>
<keyword evidence="2" id="KW-0378">Hydrolase</keyword>
<dbReference type="PANTHER" id="PTHR23240">
    <property type="entry name" value="DNA CROSS-LINK REPAIR PROTEIN PSO2/SNM1-RELATED"/>
    <property type="match status" value="1"/>
</dbReference>
<evidence type="ECO:0000256" key="2">
    <source>
        <dbReference type="ARBA" id="ARBA00022801"/>
    </source>
</evidence>
<dbReference type="Proteomes" id="UP001207918">
    <property type="component" value="Unassembled WGS sequence"/>
</dbReference>
<evidence type="ECO:0008006" key="6">
    <source>
        <dbReference type="Google" id="ProtNLM"/>
    </source>
</evidence>
<protein>
    <recommendedName>
        <fullName evidence="6">mRNA 3-end processing factor</fullName>
    </recommendedName>
</protein>
<gene>
    <name evidence="4" type="ORF">J6I44_13185</name>
</gene>
<evidence type="ECO:0000256" key="3">
    <source>
        <dbReference type="ARBA" id="ARBA00022839"/>
    </source>
</evidence>
<comment type="caution">
    <text evidence="4">The sequence shown here is derived from an EMBL/GenBank/DDBJ whole genome shotgun (WGS) entry which is preliminary data.</text>
</comment>
<keyword evidence="1" id="KW-0540">Nuclease</keyword>
<evidence type="ECO:0000256" key="1">
    <source>
        <dbReference type="ARBA" id="ARBA00022722"/>
    </source>
</evidence>
<name>A0ABT3PPN4_9BACT</name>
<evidence type="ECO:0000313" key="4">
    <source>
        <dbReference type="EMBL" id="MCW9707816.1"/>
    </source>
</evidence>
<evidence type="ECO:0000313" key="5">
    <source>
        <dbReference type="Proteomes" id="UP001207918"/>
    </source>
</evidence>
<proteinExistence type="predicted"/>
<dbReference type="EMBL" id="JAGGJA010000008">
    <property type="protein sequence ID" value="MCW9707816.1"/>
    <property type="molecule type" value="Genomic_DNA"/>
</dbReference>
<dbReference type="PANTHER" id="PTHR23240:SF8">
    <property type="entry name" value="PROTEIN ARTEMIS"/>
    <property type="match status" value="1"/>
</dbReference>
<dbReference type="SUPFAM" id="SSF56281">
    <property type="entry name" value="Metallo-hydrolase/oxidoreductase"/>
    <property type="match status" value="1"/>
</dbReference>
<organism evidence="4 5">
    <name type="scientific">Fodinibius salsisoli</name>
    <dbReference type="NCBI Taxonomy" id="2820877"/>
    <lineage>
        <taxon>Bacteria</taxon>
        <taxon>Pseudomonadati</taxon>
        <taxon>Balneolota</taxon>
        <taxon>Balneolia</taxon>
        <taxon>Balneolales</taxon>
        <taxon>Balneolaceae</taxon>
        <taxon>Fodinibius</taxon>
    </lineage>
</organism>
<keyword evidence="3" id="KW-0269">Exonuclease</keyword>
<reference evidence="4 5" key="1">
    <citation type="submission" date="2021-03" db="EMBL/GenBank/DDBJ databases">
        <title>Aliifodinibius sp. nov., a new bacterium isolated from saline soil.</title>
        <authorList>
            <person name="Galisteo C."/>
            <person name="De La Haba R."/>
            <person name="Sanchez-Porro C."/>
            <person name="Ventosa A."/>
        </authorList>
    </citation>
    <scope>NUCLEOTIDE SEQUENCE [LARGE SCALE GENOMIC DNA]</scope>
    <source>
        <strain evidence="4 5">1BSP15-2V2</strain>
    </source>
</reference>
<dbReference type="InterPro" id="IPR036866">
    <property type="entry name" value="RibonucZ/Hydroxyglut_hydro"/>
</dbReference>
<accession>A0ABT3PPN4</accession>
<dbReference type="Gene3D" id="3.60.15.10">
    <property type="entry name" value="Ribonuclease Z/Hydroxyacylglutathione hydrolase-like"/>
    <property type="match status" value="1"/>
</dbReference>